<evidence type="ECO:0000256" key="9">
    <source>
        <dbReference type="PROSITE-ProRule" id="PRU10125"/>
    </source>
</evidence>
<dbReference type="PROSITE" id="PS01326">
    <property type="entry name" value="DAP_EPIMERASE"/>
    <property type="match status" value="1"/>
</dbReference>
<evidence type="ECO:0000256" key="8">
    <source>
        <dbReference type="HAMAP-Rule" id="MF_00197"/>
    </source>
</evidence>
<evidence type="ECO:0000256" key="3">
    <source>
        <dbReference type="ARBA" id="ARBA00013080"/>
    </source>
</evidence>
<dbReference type="InterPro" id="IPR018510">
    <property type="entry name" value="DAP_epimerase_AS"/>
</dbReference>
<evidence type="ECO:0000256" key="2">
    <source>
        <dbReference type="ARBA" id="ARBA00010219"/>
    </source>
</evidence>
<keyword evidence="8" id="KW-0963">Cytoplasm</keyword>
<comment type="caution">
    <text evidence="8">Lacks conserved residue(s) required for the propagation of feature annotation.</text>
</comment>
<dbReference type="PANTHER" id="PTHR31689:SF0">
    <property type="entry name" value="DIAMINOPIMELATE EPIMERASE"/>
    <property type="match status" value="1"/>
</dbReference>
<dbReference type="HAMAP" id="MF_00197">
    <property type="entry name" value="DAP_epimerase"/>
    <property type="match status" value="1"/>
</dbReference>
<comment type="similarity">
    <text evidence="2 8">Belongs to the diaminopimelate epimerase family.</text>
</comment>
<dbReference type="GO" id="GO:0005829">
    <property type="term" value="C:cytosol"/>
    <property type="evidence" value="ECO:0007669"/>
    <property type="project" value="TreeGrafter"/>
</dbReference>
<feature type="active site" description="Proton acceptor" evidence="8">
    <location>
        <position position="224"/>
    </location>
</feature>
<name>A0A9D6Z1R5_9BACT</name>
<evidence type="ECO:0000256" key="7">
    <source>
        <dbReference type="ARBA" id="ARBA00051712"/>
    </source>
</evidence>
<feature type="binding site" evidence="8">
    <location>
        <position position="64"/>
    </location>
    <ligand>
        <name>substrate</name>
    </ligand>
</feature>
<dbReference type="Proteomes" id="UP000807825">
    <property type="component" value="Unassembled WGS sequence"/>
</dbReference>
<keyword evidence="6 8" id="KW-0413">Isomerase</keyword>
<proteinExistence type="inferred from homology"/>
<protein>
    <recommendedName>
        <fullName evidence="3 8">Diaminopimelate epimerase</fullName>
        <shortName evidence="8">DAP epimerase</shortName>
        <ecNumber evidence="3 8">5.1.1.7</ecNumber>
    </recommendedName>
    <alternativeName>
        <fullName evidence="8">PLP-independent amino acid racemase</fullName>
    </alternativeName>
</protein>
<dbReference type="EMBL" id="JACRDE010000468">
    <property type="protein sequence ID" value="MBI5251368.1"/>
    <property type="molecule type" value="Genomic_DNA"/>
</dbReference>
<evidence type="ECO:0000313" key="10">
    <source>
        <dbReference type="EMBL" id="MBI5251368.1"/>
    </source>
</evidence>
<dbReference type="PANTHER" id="PTHR31689">
    <property type="entry name" value="DIAMINOPIMELATE EPIMERASE, CHLOROPLASTIC"/>
    <property type="match status" value="1"/>
</dbReference>
<feature type="binding site" evidence="8">
    <location>
        <begin position="225"/>
        <end position="226"/>
    </location>
    <ligand>
        <name>substrate</name>
    </ligand>
</feature>
<feature type="binding site" evidence="8">
    <location>
        <position position="197"/>
    </location>
    <ligand>
        <name>substrate</name>
    </ligand>
</feature>
<keyword evidence="5 8" id="KW-0457">Lysine biosynthesis</keyword>
<evidence type="ECO:0000256" key="4">
    <source>
        <dbReference type="ARBA" id="ARBA00022605"/>
    </source>
</evidence>
<keyword evidence="4 8" id="KW-0028">Amino-acid biosynthesis</keyword>
<sequence length="281" mass="30366">MEINFKKMHGTLNDFVVFHDLENRILLSVEQVAHMCDRRAGIGADGVIVVRPSLIADFFMDYINADGSLAEMCGNGIRCLAKYAYDCGLTAKKTLPVETRAGVKTLELISGSNGSIERVRVNMAAPILEPEKIPANVLSDHPIIDYPLESGGRIFLGTLVSMGNPHCVIFVDEDPDLLPAHYGPAIETHEIFPAKTNVEFIRVLDRKRIVMRVWERGSGETFSCGTGACAAAVAANLKGLADPSCVVQLLGGSLDIEWKGTSFPVIMTGSAVTVFEGSITI</sequence>
<comment type="subcellular location">
    <subcellularLocation>
        <location evidence="8">Cytoplasm</location>
    </subcellularLocation>
</comment>
<feature type="binding site" evidence="8">
    <location>
        <begin position="215"/>
        <end position="216"/>
    </location>
    <ligand>
        <name>substrate</name>
    </ligand>
</feature>
<dbReference type="Gene3D" id="3.10.310.10">
    <property type="entry name" value="Diaminopimelate Epimerase, Chain A, domain 1"/>
    <property type="match status" value="2"/>
</dbReference>
<feature type="active site" description="Proton donor" evidence="8">
    <location>
        <position position="73"/>
    </location>
</feature>
<dbReference type="Pfam" id="PF01678">
    <property type="entry name" value="DAP_epimerase"/>
    <property type="match status" value="2"/>
</dbReference>
<dbReference type="GO" id="GO:0009089">
    <property type="term" value="P:lysine biosynthetic process via diaminopimelate"/>
    <property type="evidence" value="ECO:0007669"/>
    <property type="project" value="UniProtKB-UniRule"/>
</dbReference>
<comment type="subunit">
    <text evidence="8">Homodimer.</text>
</comment>
<comment type="function">
    <text evidence="8">Catalyzes the stereoinversion of LL-2,6-diaminopimelate (L,L-DAP) to meso-diaminopimelate (meso-DAP), a precursor of L-lysine and an essential component of the bacterial peptidoglycan.</text>
</comment>
<evidence type="ECO:0000256" key="1">
    <source>
        <dbReference type="ARBA" id="ARBA00005196"/>
    </source>
</evidence>
<comment type="pathway">
    <text evidence="1 8">Amino-acid biosynthesis; L-lysine biosynthesis via DAP pathway; DL-2,6-diaminopimelate from LL-2,6-diaminopimelate: step 1/1.</text>
</comment>
<comment type="catalytic activity">
    <reaction evidence="7 8">
        <text>(2S,6S)-2,6-diaminopimelate = meso-2,6-diaminopimelate</text>
        <dbReference type="Rhea" id="RHEA:15393"/>
        <dbReference type="ChEBI" id="CHEBI:57609"/>
        <dbReference type="ChEBI" id="CHEBI:57791"/>
        <dbReference type="EC" id="5.1.1.7"/>
    </reaction>
</comment>
<feature type="binding site" evidence="8">
    <location>
        <position position="164"/>
    </location>
    <ligand>
        <name>substrate</name>
    </ligand>
</feature>
<evidence type="ECO:0000256" key="6">
    <source>
        <dbReference type="ARBA" id="ARBA00023235"/>
    </source>
</evidence>
<feature type="site" description="Could be important to modulate the pK values of the two catalytic cysteine residues" evidence="8">
    <location>
        <position position="166"/>
    </location>
</feature>
<gene>
    <name evidence="8" type="primary">dapF</name>
    <name evidence="10" type="ORF">HY912_17910</name>
</gene>
<evidence type="ECO:0000313" key="11">
    <source>
        <dbReference type="Proteomes" id="UP000807825"/>
    </source>
</evidence>
<feature type="binding site" evidence="8">
    <location>
        <begin position="74"/>
        <end position="75"/>
    </location>
    <ligand>
        <name>substrate</name>
    </ligand>
</feature>
<dbReference type="InterPro" id="IPR001653">
    <property type="entry name" value="DAP_epimerase_DapF"/>
</dbReference>
<dbReference type="AlphaFoldDB" id="A0A9D6Z1R5"/>
<comment type="caution">
    <text evidence="10">The sequence shown here is derived from an EMBL/GenBank/DDBJ whole genome shotgun (WGS) entry which is preliminary data.</text>
</comment>
<evidence type="ECO:0000256" key="5">
    <source>
        <dbReference type="ARBA" id="ARBA00023154"/>
    </source>
</evidence>
<accession>A0A9D6Z1R5</accession>
<dbReference type="EC" id="5.1.1.7" evidence="3 8"/>
<feature type="binding site" evidence="8">
    <location>
        <position position="13"/>
    </location>
    <ligand>
        <name>substrate</name>
    </ligand>
</feature>
<reference evidence="10" key="1">
    <citation type="submission" date="2020-07" db="EMBL/GenBank/DDBJ databases">
        <title>Huge and variable diversity of episymbiotic CPR bacteria and DPANN archaea in groundwater ecosystems.</title>
        <authorList>
            <person name="He C.Y."/>
            <person name="Keren R."/>
            <person name="Whittaker M."/>
            <person name="Farag I.F."/>
            <person name="Doudna J."/>
            <person name="Cate J.H.D."/>
            <person name="Banfield J.F."/>
        </authorList>
    </citation>
    <scope>NUCLEOTIDE SEQUENCE</scope>
    <source>
        <strain evidence="10">NC_groundwater_1664_Pr3_B-0.1um_52_9</strain>
    </source>
</reference>
<feature type="active site" evidence="9">
    <location>
        <position position="73"/>
    </location>
</feature>
<dbReference type="SUPFAM" id="SSF54506">
    <property type="entry name" value="Diaminopimelate epimerase-like"/>
    <property type="match status" value="2"/>
</dbReference>
<feature type="site" description="Could be important to modulate the pK values of the two catalytic cysteine residues" evidence="8">
    <location>
        <position position="215"/>
    </location>
</feature>
<dbReference type="NCBIfam" id="TIGR00652">
    <property type="entry name" value="DapF"/>
    <property type="match status" value="1"/>
</dbReference>
<organism evidence="10 11">
    <name type="scientific">Desulfomonile tiedjei</name>
    <dbReference type="NCBI Taxonomy" id="2358"/>
    <lineage>
        <taxon>Bacteria</taxon>
        <taxon>Pseudomonadati</taxon>
        <taxon>Thermodesulfobacteriota</taxon>
        <taxon>Desulfomonilia</taxon>
        <taxon>Desulfomonilales</taxon>
        <taxon>Desulfomonilaceae</taxon>
        <taxon>Desulfomonile</taxon>
    </lineage>
</organism>
<dbReference type="GO" id="GO:0008837">
    <property type="term" value="F:diaminopimelate epimerase activity"/>
    <property type="evidence" value="ECO:0007669"/>
    <property type="project" value="UniProtKB-UniRule"/>
</dbReference>